<proteinExistence type="predicted"/>
<feature type="compositionally biased region" description="Low complexity" evidence="1">
    <location>
        <begin position="1"/>
        <end position="10"/>
    </location>
</feature>
<organism evidence="3">
    <name type="scientific">Micromonas pusilla (strain CCMP1545)</name>
    <name type="common">Picoplanktonic green alga</name>
    <dbReference type="NCBI Taxonomy" id="564608"/>
    <lineage>
        <taxon>Eukaryota</taxon>
        <taxon>Viridiplantae</taxon>
        <taxon>Chlorophyta</taxon>
        <taxon>Mamiellophyceae</taxon>
        <taxon>Mamiellales</taxon>
        <taxon>Mamiellaceae</taxon>
        <taxon>Micromonas</taxon>
    </lineage>
</organism>
<sequence>MGGLWSSPAAPEAPPSRDAADAADAAAAPTPTPAPASYRSKHTWQERRARKRDRRRAAKTAALETRDPNSTEHWAKSATRHEREAIKRVVREDMTAPWSDGGDGGVRVVVDCGMSHLMNDAEVRSIHWSPYDRVRVVNVIP</sequence>
<feature type="compositionally biased region" description="Basic and acidic residues" evidence="1">
    <location>
        <begin position="64"/>
        <end position="80"/>
    </location>
</feature>
<keyword evidence="3" id="KW-1185">Reference proteome</keyword>
<protein>
    <submittedName>
        <fullName evidence="2">Predicted protein</fullName>
    </submittedName>
</protein>
<feature type="compositionally biased region" description="Basic residues" evidence="1">
    <location>
        <begin position="48"/>
        <end position="58"/>
    </location>
</feature>
<dbReference type="RefSeq" id="XP_003059964.1">
    <property type="nucleotide sequence ID" value="XM_003059918.1"/>
</dbReference>
<dbReference type="Proteomes" id="UP000001876">
    <property type="component" value="Unassembled WGS sequence"/>
</dbReference>
<evidence type="ECO:0000313" key="3">
    <source>
        <dbReference type="Proteomes" id="UP000001876"/>
    </source>
</evidence>
<dbReference type="AlphaFoldDB" id="C1MWP8"/>
<evidence type="ECO:0000313" key="2">
    <source>
        <dbReference type="EMBL" id="EEH55916.1"/>
    </source>
</evidence>
<evidence type="ECO:0000256" key="1">
    <source>
        <dbReference type="SAM" id="MobiDB-lite"/>
    </source>
</evidence>
<accession>C1MWP8</accession>
<dbReference type="EMBL" id="GG663741">
    <property type="protein sequence ID" value="EEH55916.1"/>
    <property type="molecule type" value="Genomic_DNA"/>
</dbReference>
<feature type="region of interest" description="Disordered" evidence="1">
    <location>
        <begin position="1"/>
        <end position="80"/>
    </location>
</feature>
<reference evidence="2 3" key="1">
    <citation type="journal article" date="2009" name="Science">
        <title>Green evolution and dynamic adaptations revealed by genomes of the marine picoeukaryotes Micromonas.</title>
        <authorList>
            <person name="Worden A.Z."/>
            <person name="Lee J.H."/>
            <person name="Mock T."/>
            <person name="Rouze P."/>
            <person name="Simmons M.P."/>
            <person name="Aerts A.L."/>
            <person name="Allen A.E."/>
            <person name="Cuvelier M.L."/>
            <person name="Derelle E."/>
            <person name="Everett M.V."/>
            <person name="Foulon E."/>
            <person name="Grimwood J."/>
            <person name="Gundlach H."/>
            <person name="Henrissat B."/>
            <person name="Napoli C."/>
            <person name="McDonald S.M."/>
            <person name="Parker M.S."/>
            <person name="Rombauts S."/>
            <person name="Salamov A."/>
            <person name="Von Dassow P."/>
            <person name="Badger J.H."/>
            <person name="Coutinho P.M."/>
            <person name="Demir E."/>
            <person name="Dubchak I."/>
            <person name="Gentemann C."/>
            <person name="Eikrem W."/>
            <person name="Gready J.E."/>
            <person name="John U."/>
            <person name="Lanier W."/>
            <person name="Lindquist E.A."/>
            <person name="Lucas S."/>
            <person name="Mayer K.F."/>
            <person name="Moreau H."/>
            <person name="Not F."/>
            <person name="Otillar R."/>
            <person name="Panaud O."/>
            <person name="Pangilinan J."/>
            <person name="Paulsen I."/>
            <person name="Piegu B."/>
            <person name="Poliakov A."/>
            <person name="Robbens S."/>
            <person name="Schmutz J."/>
            <person name="Toulza E."/>
            <person name="Wyss T."/>
            <person name="Zelensky A."/>
            <person name="Zhou K."/>
            <person name="Armbrust E.V."/>
            <person name="Bhattacharya D."/>
            <person name="Goodenough U.W."/>
            <person name="Van de Peer Y."/>
            <person name="Grigoriev I.V."/>
        </authorList>
    </citation>
    <scope>NUCLEOTIDE SEQUENCE [LARGE SCALE GENOMIC DNA]</scope>
    <source>
        <strain evidence="2 3">CCMP1545</strain>
    </source>
</reference>
<name>C1MWP8_MICPC</name>
<gene>
    <name evidence="2" type="ORF">MICPUCDRAFT_59205</name>
</gene>
<dbReference type="GeneID" id="9685403"/>
<dbReference type="KEGG" id="mpp:MICPUCDRAFT_59205"/>